<dbReference type="PANTHER" id="PTHR48090">
    <property type="entry name" value="UNDECAPRENYL-PHOSPHATE 4-DEOXY-4-FORMAMIDO-L-ARABINOSE TRANSFERASE-RELATED"/>
    <property type="match status" value="1"/>
</dbReference>
<dbReference type="Gene3D" id="3.90.550.10">
    <property type="entry name" value="Spore Coat Polysaccharide Biosynthesis Protein SpsA, Chain A"/>
    <property type="match status" value="1"/>
</dbReference>
<comment type="caution">
    <text evidence="2">The sequence shown here is derived from an EMBL/GenBank/DDBJ whole genome shotgun (WGS) entry which is preliminary data.</text>
</comment>
<sequence length="237" mass="26846">MYKNKQVSVVIPTYNEAESIREVIDGFFATGLVDEVIVVDNNALGNTKEEVRKTNAHLVHENKQGYGHALMRGIHEATGDLVVMTEADGTFLPKDIEKLLAYSEEFDAVLGTRTSRSAIWSGAFMPFPVRFGNWLWAKVIEVLFNGPVLTDVGCTYKLVSREALEKIKPLFTLSKGDGKFSPELMIWLIKKDVNLIEVPVIYKERIGQSMYTGSVWRAAKLGFRMLPLIIYYKFKKF</sequence>
<feature type="domain" description="Glycosyltransferase 2-like" evidence="1">
    <location>
        <begin position="8"/>
        <end position="167"/>
    </location>
</feature>
<dbReference type="EMBL" id="LBSA01000024">
    <property type="protein sequence ID" value="KKQ08435.1"/>
    <property type="molecule type" value="Genomic_DNA"/>
</dbReference>
<evidence type="ECO:0000313" key="3">
    <source>
        <dbReference type="Proteomes" id="UP000034492"/>
    </source>
</evidence>
<organism evidence="2 3">
    <name type="scientific">Candidatus Daviesbacteria bacterium GW2011_GWB1_36_5</name>
    <dbReference type="NCBI Taxonomy" id="1618426"/>
    <lineage>
        <taxon>Bacteria</taxon>
        <taxon>Candidatus Daviesiibacteriota</taxon>
    </lineage>
</organism>
<dbReference type="Proteomes" id="UP000034492">
    <property type="component" value="Unassembled WGS sequence"/>
</dbReference>
<accession>A0A0G0F4H9</accession>
<dbReference type="PANTHER" id="PTHR48090:SF7">
    <property type="entry name" value="RFBJ PROTEIN"/>
    <property type="match status" value="1"/>
</dbReference>
<dbReference type="SUPFAM" id="SSF53448">
    <property type="entry name" value="Nucleotide-diphospho-sugar transferases"/>
    <property type="match status" value="1"/>
</dbReference>
<protein>
    <submittedName>
        <fullName evidence="2">Glycosyl transferase, family 2</fullName>
    </submittedName>
</protein>
<dbReference type="AlphaFoldDB" id="A0A0G0F4H9"/>
<dbReference type="Pfam" id="PF00535">
    <property type="entry name" value="Glycos_transf_2"/>
    <property type="match status" value="1"/>
</dbReference>
<name>A0A0G0F4H9_9BACT</name>
<dbReference type="InterPro" id="IPR001173">
    <property type="entry name" value="Glyco_trans_2-like"/>
</dbReference>
<dbReference type="CDD" id="cd04179">
    <property type="entry name" value="DPM_DPG-synthase_like"/>
    <property type="match status" value="1"/>
</dbReference>
<evidence type="ECO:0000259" key="1">
    <source>
        <dbReference type="Pfam" id="PF00535"/>
    </source>
</evidence>
<proteinExistence type="predicted"/>
<reference evidence="2 3" key="1">
    <citation type="journal article" date="2015" name="Nature">
        <title>rRNA introns, odd ribosomes, and small enigmatic genomes across a large radiation of phyla.</title>
        <authorList>
            <person name="Brown C.T."/>
            <person name="Hug L.A."/>
            <person name="Thomas B.C."/>
            <person name="Sharon I."/>
            <person name="Castelle C.J."/>
            <person name="Singh A."/>
            <person name="Wilkins M.J."/>
            <person name="Williams K.H."/>
            <person name="Banfield J.F."/>
        </authorList>
    </citation>
    <scope>NUCLEOTIDE SEQUENCE [LARGE SCALE GENOMIC DNA]</scope>
</reference>
<dbReference type="InterPro" id="IPR050256">
    <property type="entry name" value="Glycosyltransferase_2"/>
</dbReference>
<keyword evidence="2" id="KW-0808">Transferase</keyword>
<evidence type="ECO:0000313" key="2">
    <source>
        <dbReference type="EMBL" id="KKQ08435.1"/>
    </source>
</evidence>
<dbReference type="InterPro" id="IPR029044">
    <property type="entry name" value="Nucleotide-diphossugar_trans"/>
</dbReference>
<gene>
    <name evidence="2" type="ORF">US19_C0024G0005</name>
</gene>
<dbReference type="GO" id="GO:0016740">
    <property type="term" value="F:transferase activity"/>
    <property type="evidence" value="ECO:0007669"/>
    <property type="project" value="UniProtKB-KW"/>
</dbReference>